<dbReference type="Proteomes" id="UP000598426">
    <property type="component" value="Unassembled WGS sequence"/>
</dbReference>
<feature type="transmembrane region" description="Helical" evidence="2">
    <location>
        <begin position="7"/>
        <end position="28"/>
    </location>
</feature>
<feature type="compositionally biased region" description="Basic and acidic residues" evidence="1">
    <location>
        <begin position="226"/>
        <end position="247"/>
    </location>
</feature>
<keyword evidence="2" id="KW-0812">Transmembrane</keyword>
<keyword evidence="2" id="KW-0472">Membrane</keyword>
<organism evidence="3 4">
    <name type="scientific">Microbacterium helvum</name>
    <dbReference type="NCBI Taxonomy" id="2773713"/>
    <lineage>
        <taxon>Bacteria</taxon>
        <taxon>Bacillati</taxon>
        <taxon>Actinomycetota</taxon>
        <taxon>Actinomycetes</taxon>
        <taxon>Micrococcales</taxon>
        <taxon>Microbacteriaceae</taxon>
        <taxon>Microbacterium</taxon>
    </lineage>
</organism>
<proteinExistence type="predicted"/>
<dbReference type="EMBL" id="JACXZS010000007">
    <property type="protein sequence ID" value="MBD3942364.1"/>
    <property type="molecule type" value="Genomic_DNA"/>
</dbReference>
<feature type="compositionally biased region" description="Polar residues" evidence="1">
    <location>
        <begin position="201"/>
        <end position="216"/>
    </location>
</feature>
<gene>
    <name evidence="3" type="ORF">IF188_11705</name>
</gene>
<evidence type="ECO:0000313" key="4">
    <source>
        <dbReference type="Proteomes" id="UP000598426"/>
    </source>
</evidence>
<accession>A0ABR8NNY9</accession>
<comment type="caution">
    <text evidence="3">The sequence shown here is derived from an EMBL/GenBank/DDBJ whole genome shotgun (WGS) entry which is preliminary data.</text>
</comment>
<sequence length="247" mass="25315">MDARTGLVIGGMTAVAASVAVVCVVAMANTAALKDSPATTVAAAKILVPAASPTSAPKTTPTAQAVVTPEQTTQAEVVAAPDPTEVEPSTTTTPVTETVVPSHVDPAPAAPVEPVVPAPAEGPADVDSAIEAARATGTWESLRSWAERHGWSTGRIDALIERLSRGDDNERLDLTQGHDDTPPAQKQSGTADRTGGATAELQPQDQSGSRLTTTTEHPAKAGSNGRGDDAVPTPKKDQSRNSPDRRD</sequence>
<protein>
    <recommendedName>
        <fullName evidence="5">LysM domain-containing protein</fullName>
    </recommendedName>
</protein>
<name>A0ABR8NNY9_9MICO</name>
<evidence type="ECO:0000256" key="2">
    <source>
        <dbReference type="SAM" id="Phobius"/>
    </source>
</evidence>
<evidence type="ECO:0008006" key="5">
    <source>
        <dbReference type="Google" id="ProtNLM"/>
    </source>
</evidence>
<evidence type="ECO:0000256" key="1">
    <source>
        <dbReference type="SAM" id="MobiDB-lite"/>
    </source>
</evidence>
<keyword evidence="2" id="KW-1133">Transmembrane helix</keyword>
<reference evidence="3 4" key="1">
    <citation type="submission" date="2020-09" db="EMBL/GenBank/DDBJ databases">
        <title>Isolation and identification of active actinomycetes.</title>
        <authorList>
            <person name="Li X."/>
        </authorList>
    </citation>
    <scope>NUCLEOTIDE SEQUENCE [LARGE SCALE GENOMIC DNA]</scope>
    <source>
        <strain evidence="3 4">NEAU-LLC</strain>
    </source>
</reference>
<evidence type="ECO:0000313" key="3">
    <source>
        <dbReference type="EMBL" id="MBD3942364.1"/>
    </source>
</evidence>
<feature type="compositionally biased region" description="Basic and acidic residues" evidence="1">
    <location>
        <begin position="170"/>
        <end position="181"/>
    </location>
</feature>
<feature type="region of interest" description="Disordered" evidence="1">
    <location>
        <begin position="170"/>
        <end position="247"/>
    </location>
</feature>
<keyword evidence="4" id="KW-1185">Reference proteome</keyword>
<dbReference type="RefSeq" id="WP_191171987.1">
    <property type="nucleotide sequence ID" value="NZ_JACXZS010000007.1"/>
</dbReference>